<evidence type="ECO:0000313" key="2">
    <source>
        <dbReference type="Proteomes" id="UP000234323"/>
    </source>
</evidence>
<sequence length="110" mass="12405">MDAVNELLGYMKDQRAGYLKCVPVTDIGFNSLALGRYRLRFLGISALVLRHIDFDSWALGCVRLISALILGALDIGFDPWGVRYRLWFLGLGSGDQFWTCNKISISNFEL</sequence>
<organism evidence="1 2">
    <name type="scientific">Rhizophagus irregularis</name>
    <dbReference type="NCBI Taxonomy" id="588596"/>
    <lineage>
        <taxon>Eukaryota</taxon>
        <taxon>Fungi</taxon>
        <taxon>Fungi incertae sedis</taxon>
        <taxon>Mucoromycota</taxon>
        <taxon>Glomeromycotina</taxon>
        <taxon>Glomeromycetes</taxon>
        <taxon>Glomerales</taxon>
        <taxon>Glomeraceae</taxon>
        <taxon>Rhizophagus</taxon>
    </lineage>
</organism>
<proteinExistence type="predicted"/>
<name>A0A2I1HNJ3_9GLOM</name>
<evidence type="ECO:0000313" key="1">
    <source>
        <dbReference type="EMBL" id="PKY60383.1"/>
    </source>
</evidence>
<gene>
    <name evidence="1" type="ORF">RhiirA4_484032</name>
</gene>
<dbReference type="EMBL" id="LLXI01004212">
    <property type="protein sequence ID" value="PKY60383.1"/>
    <property type="molecule type" value="Genomic_DNA"/>
</dbReference>
<protein>
    <submittedName>
        <fullName evidence="1">Uncharacterized protein</fullName>
    </submittedName>
</protein>
<dbReference type="AlphaFoldDB" id="A0A2I1HNJ3"/>
<accession>A0A2I1HNJ3</accession>
<reference evidence="1 2" key="1">
    <citation type="submission" date="2015-10" db="EMBL/GenBank/DDBJ databases">
        <title>Genome analyses suggest a sexual origin of heterokaryosis in a supposedly ancient asexual fungus.</title>
        <authorList>
            <person name="Ropars J."/>
            <person name="Sedzielewska K."/>
            <person name="Noel J."/>
            <person name="Charron P."/>
            <person name="Farinelli L."/>
            <person name="Marton T."/>
            <person name="Kruger M."/>
            <person name="Pelin A."/>
            <person name="Brachmann A."/>
            <person name="Corradi N."/>
        </authorList>
    </citation>
    <scope>NUCLEOTIDE SEQUENCE [LARGE SCALE GENOMIC DNA]</scope>
    <source>
        <strain evidence="1 2">A4</strain>
    </source>
</reference>
<keyword evidence="2" id="KW-1185">Reference proteome</keyword>
<dbReference type="Proteomes" id="UP000234323">
    <property type="component" value="Unassembled WGS sequence"/>
</dbReference>
<comment type="caution">
    <text evidence="1">The sequence shown here is derived from an EMBL/GenBank/DDBJ whole genome shotgun (WGS) entry which is preliminary data.</text>
</comment>